<dbReference type="Gene3D" id="3.40.50.300">
    <property type="entry name" value="P-loop containing nucleotide triphosphate hydrolases"/>
    <property type="match status" value="1"/>
</dbReference>
<dbReference type="CDD" id="cd15831">
    <property type="entry name" value="BTAD"/>
    <property type="match status" value="1"/>
</dbReference>
<dbReference type="PANTHER" id="PTHR35807:SF1">
    <property type="entry name" value="TRANSCRIPTIONAL REGULATOR REDD"/>
    <property type="match status" value="1"/>
</dbReference>
<evidence type="ECO:0000256" key="2">
    <source>
        <dbReference type="ARBA" id="ARBA00023015"/>
    </source>
</evidence>
<sequence>MSDDIYIRLLGDVHAERGFQPLDLGPARQRATLAILASAAARPVPMSQLVDGMWGDEPPRNAEQSVYTYVSGLRRAFEPDRGRRAPSRWLSGTGAGYVLHVGPAQVDSLCFATRLDEARECRGDGDDRRAVRLLDEALALWRGPALSGLTGPFAERERSRLGLLRLTALEQRSESLLHLGRHHEITEDLRDLTARHPLRERTRELLMLALYRSGRQAEALEVYEEGRLLLLEELGLTPGEGLRRCHELVLRGEPAPWRGDGVPHQLPRHLAGFVGRSCELDELARRLAPDDGSPPTPLVIVSGPPGVGKSTLAAQVAHLVQDRFPDGQLFVNCRGATPELPALTALDVLGRFLRGLGVAADAVPADPDEAAAMWRSLLHGRKVLVLLDDAADLTQIRPLLSTPFGTALLVTSRETMTWGEDSYQLELGRMSPAESAAMLAGLAGEERVRAGAGDTAELVRLCEGLPLALRIAGARLAGRPDWSVATMAGRLGDERRRLHELVAGDLAVRSSLAAGFTALERSPRPLDRLAARTLSLLGLLHVPEITAEAAAALLAADPADADLALERLTDAHLLDRPRPGRYQLHDLVRLFAGEQRPGDAKKPVLRALAYFAASTRLASGVLDPHRAQRGTAPESAVHMVTGQEEATAWLLEEEGVLTAAARQALAAEDDDVAAMGVALTLALEWPYQRSYRTLEMIELSSMALAVCERLGDVENTMHAQGLLANALRMRGRIEEAVEHLRTELAIARRLGDTFSEQRALGNLANAYFNGDQYEQAIVFAEQQLAIADLIGARVGARYAMLIIGEAHQALGRPQEARKILALGLAEAEEADDRTHQAQLRAVLGRVHLDLGEPEHALPHYLIALELIERAGYRVGRLRDLVGLSRTYRAMGKLDLALAHVTEAVAGADGLAEWETEAREEQAAVHEARARRG</sequence>
<dbReference type="Proteomes" id="UP001589647">
    <property type="component" value="Unassembled WGS sequence"/>
</dbReference>
<accession>A0ABV5J0A5</accession>
<dbReference type="EMBL" id="JBHMEI010000104">
    <property type="protein sequence ID" value="MFB9209635.1"/>
    <property type="molecule type" value="Genomic_DNA"/>
</dbReference>
<dbReference type="InterPro" id="IPR003593">
    <property type="entry name" value="AAA+_ATPase"/>
</dbReference>
<dbReference type="InterPro" id="IPR001867">
    <property type="entry name" value="OmpR/PhoB-type_DNA-bd"/>
</dbReference>
<dbReference type="Pfam" id="PF13424">
    <property type="entry name" value="TPR_12"/>
    <property type="match status" value="1"/>
</dbReference>
<evidence type="ECO:0000313" key="8">
    <source>
        <dbReference type="Proteomes" id="UP001589647"/>
    </source>
</evidence>
<evidence type="ECO:0000313" key="7">
    <source>
        <dbReference type="EMBL" id="MFB9209635.1"/>
    </source>
</evidence>
<dbReference type="Pfam" id="PF03704">
    <property type="entry name" value="BTAD"/>
    <property type="match status" value="1"/>
</dbReference>
<dbReference type="InterPro" id="IPR011990">
    <property type="entry name" value="TPR-like_helical_dom_sf"/>
</dbReference>
<evidence type="ECO:0000256" key="5">
    <source>
        <dbReference type="PROSITE-ProRule" id="PRU01091"/>
    </source>
</evidence>
<dbReference type="SUPFAM" id="SSF46894">
    <property type="entry name" value="C-terminal effector domain of the bipartite response regulators"/>
    <property type="match status" value="1"/>
</dbReference>
<organism evidence="7 8">
    <name type="scientific">Nonomuraea spiralis</name>
    <dbReference type="NCBI Taxonomy" id="46182"/>
    <lineage>
        <taxon>Bacteria</taxon>
        <taxon>Bacillati</taxon>
        <taxon>Actinomycetota</taxon>
        <taxon>Actinomycetes</taxon>
        <taxon>Streptosporangiales</taxon>
        <taxon>Streptosporangiaceae</taxon>
        <taxon>Nonomuraea</taxon>
    </lineage>
</organism>
<comment type="similarity">
    <text evidence="1">Belongs to the AfsR/DnrI/RedD regulatory family.</text>
</comment>
<dbReference type="SMART" id="SM01043">
    <property type="entry name" value="BTAD"/>
    <property type="match status" value="1"/>
</dbReference>
<proteinExistence type="inferred from homology"/>
<feature type="DNA-binding region" description="OmpR/PhoB-type" evidence="5">
    <location>
        <begin position="1"/>
        <end position="101"/>
    </location>
</feature>
<comment type="caution">
    <text evidence="7">The sequence shown here is derived from an EMBL/GenBank/DDBJ whole genome shotgun (WGS) entry which is preliminary data.</text>
</comment>
<keyword evidence="8" id="KW-1185">Reference proteome</keyword>
<reference evidence="7 8" key="1">
    <citation type="submission" date="2024-09" db="EMBL/GenBank/DDBJ databases">
        <authorList>
            <person name="Sun Q."/>
            <person name="Mori K."/>
        </authorList>
    </citation>
    <scope>NUCLEOTIDE SEQUENCE [LARGE SCALE GENOMIC DNA]</scope>
    <source>
        <strain evidence="7 8">CCM 3426</strain>
    </source>
</reference>
<dbReference type="PRINTS" id="PR00364">
    <property type="entry name" value="DISEASERSIST"/>
</dbReference>
<keyword evidence="4" id="KW-0804">Transcription</keyword>
<dbReference type="InterPro" id="IPR027417">
    <property type="entry name" value="P-loop_NTPase"/>
</dbReference>
<gene>
    <name evidence="7" type="ORF">ACFFV7_51225</name>
</gene>
<dbReference type="SUPFAM" id="SSF52540">
    <property type="entry name" value="P-loop containing nucleoside triphosphate hydrolases"/>
    <property type="match status" value="1"/>
</dbReference>
<dbReference type="Gene3D" id="1.10.10.10">
    <property type="entry name" value="Winged helix-like DNA-binding domain superfamily/Winged helix DNA-binding domain"/>
    <property type="match status" value="1"/>
</dbReference>
<dbReference type="Pfam" id="PF13191">
    <property type="entry name" value="AAA_16"/>
    <property type="match status" value="1"/>
</dbReference>
<dbReference type="RefSeq" id="WP_189648116.1">
    <property type="nucleotide sequence ID" value="NZ_BMRC01000006.1"/>
</dbReference>
<evidence type="ECO:0000256" key="4">
    <source>
        <dbReference type="ARBA" id="ARBA00023163"/>
    </source>
</evidence>
<dbReference type="InterPro" id="IPR036388">
    <property type="entry name" value="WH-like_DNA-bd_sf"/>
</dbReference>
<evidence type="ECO:0000256" key="3">
    <source>
        <dbReference type="ARBA" id="ARBA00023125"/>
    </source>
</evidence>
<evidence type="ECO:0000259" key="6">
    <source>
        <dbReference type="PROSITE" id="PS51755"/>
    </source>
</evidence>
<dbReference type="InterPro" id="IPR041664">
    <property type="entry name" value="AAA_16"/>
</dbReference>
<evidence type="ECO:0000256" key="1">
    <source>
        <dbReference type="ARBA" id="ARBA00005820"/>
    </source>
</evidence>
<dbReference type="PANTHER" id="PTHR35807">
    <property type="entry name" value="TRANSCRIPTIONAL REGULATOR REDD-RELATED"/>
    <property type="match status" value="1"/>
</dbReference>
<dbReference type="PROSITE" id="PS51755">
    <property type="entry name" value="OMPR_PHOB"/>
    <property type="match status" value="1"/>
</dbReference>
<protein>
    <submittedName>
        <fullName evidence="7">BTAD domain-containing putative transcriptional regulator</fullName>
    </submittedName>
</protein>
<dbReference type="Gene3D" id="1.25.40.10">
    <property type="entry name" value="Tetratricopeptide repeat domain"/>
    <property type="match status" value="2"/>
</dbReference>
<dbReference type="SMART" id="SM00862">
    <property type="entry name" value="Trans_reg_C"/>
    <property type="match status" value="1"/>
</dbReference>
<keyword evidence="2" id="KW-0805">Transcription regulation</keyword>
<dbReference type="InterPro" id="IPR016032">
    <property type="entry name" value="Sig_transdc_resp-reg_C-effctor"/>
</dbReference>
<dbReference type="InterPro" id="IPR051677">
    <property type="entry name" value="AfsR-DnrI-RedD_regulator"/>
</dbReference>
<dbReference type="SMART" id="SM00028">
    <property type="entry name" value="TPR"/>
    <property type="match status" value="4"/>
</dbReference>
<dbReference type="SMART" id="SM00382">
    <property type="entry name" value="AAA"/>
    <property type="match status" value="1"/>
</dbReference>
<dbReference type="InterPro" id="IPR019734">
    <property type="entry name" value="TPR_rpt"/>
</dbReference>
<feature type="domain" description="OmpR/PhoB-type" evidence="6">
    <location>
        <begin position="1"/>
        <end position="101"/>
    </location>
</feature>
<dbReference type="SUPFAM" id="SSF48452">
    <property type="entry name" value="TPR-like"/>
    <property type="match status" value="2"/>
</dbReference>
<name>A0ABV5J0A5_9ACTN</name>
<keyword evidence="3 5" id="KW-0238">DNA-binding</keyword>
<dbReference type="InterPro" id="IPR005158">
    <property type="entry name" value="BTAD"/>
</dbReference>